<protein>
    <submittedName>
        <fullName evidence="2">Tfp pilus assembly protein FimT/FimU</fullName>
    </submittedName>
</protein>
<evidence type="ECO:0000313" key="2">
    <source>
        <dbReference type="EMBL" id="MFC3152352.1"/>
    </source>
</evidence>
<keyword evidence="1" id="KW-0472">Membrane</keyword>
<name>A0ABV7HLW9_9GAMM</name>
<evidence type="ECO:0000313" key="3">
    <source>
        <dbReference type="Proteomes" id="UP001595476"/>
    </source>
</evidence>
<comment type="caution">
    <text evidence="2">The sequence shown here is derived from an EMBL/GenBank/DDBJ whole genome shotgun (WGS) entry which is preliminary data.</text>
</comment>
<gene>
    <name evidence="2" type="ORF">ACFOEK_15060</name>
</gene>
<reference evidence="3" key="1">
    <citation type="journal article" date="2019" name="Int. J. Syst. Evol. Microbiol.">
        <title>The Global Catalogue of Microorganisms (GCM) 10K type strain sequencing project: providing services to taxonomists for standard genome sequencing and annotation.</title>
        <authorList>
            <consortium name="The Broad Institute Genomics Platform"/>
            <consortium name="The Broad Institute Genome Sequencing Center for Infectious Disease"/>
            <person name="Wu L."/>
            <person name="Ma J."/>
        </authorList>
    </citation>
    <scope>NUCLEOTIDE SEQUENCE [LARGE SCALE GENOMIC DNA]</scope>
    <source>
        <strain evidence="3">KCTC 52438</strain>
    </source>
</reference>
<dbReference type="InterPro" id="IPR012902">
    <property type="entry name" value="N_methyl_site"/>
</dbReference>
<dbReference type="PROSITE" id="PS00409">
    <property type="entry name" value="PROKAR_NTER_METHYL"/>
    <property type="match status" value="1"/>
</dbReference>
<organism evidence="2 3">
    <name type="scientific">Litoribrevibacter euphylliae</name>
    <dbReference type="NCBI Taxonomy" id="1834034"/>
    <lineage>
        <taxon>Bacteria</taxon>
        <taxon>Pseudomonadati</taxon>
        <taxon>Pseudomonadota</taxon>
        <taxon>Gammaproteobacteria</taxon>
        <taxon>Oceanospirillales</taxon>
        <taxon>Oceanospirillaceae</taxon>
        <taxon>Litoribrevibacter</taxon>
    </lineage>
</organism>
<dbReference type="Pfam" id="PF07963">
    <property type="entry name" value="N_methyl"/>
    <property type="match status" value="1"/>
</dbReference>
<keyword evidence="1" id="KW-0812">Transmembrane</keyword>
<evidence type="ECO:0000256" key="1">
    <source>
        <dbReference type="SAM" id="Phobius"/>
    </source>
</evidence>
<keyword evidence="3" id="KW-1185">Reference proteome</keyword>
<proteinExistence type="predicted"/>
<sequence length="158" mass="16932">MTKQQGFSLIELVMVIIILGILAATAIPRFFSQSAYDERFFYEDVMAGLRHSHKLAMSTGCSVEFEVEASGFVLQQDANCFNAASSASFSVTVIRPGEGDDYSVSSRPAGSAWSSTTSPLIFTARGQVTNSGESILTQTTLSAAGRTITIDGHTGYIR</sequence>
<dbReference type="Proteomes" id="UP001595476">
    <property type="component" value="Unassembled WGS sequence"/>
</dbReference>
<dbReference type="InterPro" id="IPR045584">
    <property type="entry name" value="Pilin-like"/>
</dbReference>
<dbReference type="Gene3D" id="3.30.700.10">
    <property type="entry name" value="Glycoprotein, Type 4 Pilin"/>
    <property type="match status" value="1"/>
</dbReference>
<dbReference type="SUPFAM" id="SSF54523">
    <property type="entry name" value="Pili subunits"/>
    <property type="match status" value="1"/>
</dbReference>
<keyword evidence="1" id="KW-1133">Transmembrane helix</keyword>
<accession>A0ABV7HLW9</accession>
<dbReference type="EMBL" id="JBHRSZ010000006">
    <property type="protein sequence ID" value="MFC3152352.1"/>
    <property type="molecule type" value="Genomic_DNA"/>
</dbReference>
<feature type="transmembrane region" description="Helical" evidence="1">
    <location>
        <begin position="12"/>
        <end position="31"/>
    </location>
</feature>
<dbReference type="RefSeq" id="WP_386722279.1">
    <property type="nucleotide sequence ID" value="NZ_JBHRSZ010000006.1"/>
</dbReference>
<dbReference type="NCBIfam" id="TIGR02532">
    <property type="entry name" value="IV_pilin_GFxxxE"/>
    <property type="match status" value="1"/>
</dbReference>